<dbReference type="Proteomes" id="UP000464495">
    <property type="component" value="Chromosome"/>
</dbReference>
<keyword evidence="5" id="KW-0378">Hydrolase</keyword>
<feature type="chain" id="PRO_5026809872" evidence="9">
    <location>
        <begin position="20"/>
        <end position="449"/>
    </location>
</feature>
<name>A0A6P1T5W6_9RHOB</name>
<evidence type="ECO:0000256" key="3">
    <source>
        <dbReference type="ARBA" id="ARBA00022670"/>
    </source>
</evidence>
<dbReference type="SUPFAM" id="SSF63411">
    <property type="entry name" value="LuxS/MPP-like metallohydrolase"/>
    <property type="match status" value="2"/>
</dbReference>
<dbReference type="PANTHER" id="PTHR43690:SF17">
    <property type="entry name" value="PROTEIN YHJJ"/>
    <property type="match status" value="1"/>
</dbReference>
<dbReference type="GO" id="GO:0004222">
    <property type="term" value="F:metalloendopeptidase activity"/>
    <property type="evidence" value="ECO:0007669"/>
    <property type="project" value="InterPro"/>
</dbReference>
<keyword evidence="7" id="KW-0482">Metalloprotease</keyword>
<dbReference type="RefSeq" id="WP_161862509.1">
    <property type="nucleotide sequence ID" value="NZ_CP046620.1"/>
</dbReference>
<keyword evidence="13" id="KW-1185">Reference proteome</keyword>
<dbReference type="Gene3D" id="3.30.830.10">
    <property type="entry name" value="Metalloenzyme, LuxS/M16 peptidase-like"/>
    <property type="match status" value="2"/>
</dbReference>
<sequence length="449" mass="49126">MRLFLAGLALLLLPQQAAAVSGEDVHTFTLENGLEAVVIVDRRAPVVTNMVWYRVGSADEPAGRSGVAHFLEHLMFEGTDDIPKGAFSRIVADNGGVDNAFTSYDYTGYFQRVARDRLELMMKMEADRMRDLVISDEVVEPELQVVIEERNLRVENNPGAIFGEHRSAAQYLNHAYGRPIIGWRHEMTALTKADALDFYGTYYAPNNAILIVAGDVDPAEVEALAQQYFGPLEPSDTLPPRVRPQEPPQLAARRVEYIDARAGSPYVIRSYLAPSRQSGDQAQAAALVILADLLGDGVTAHLTQSLQFEEEVAVSSSAFYNATMLDDTTFGLFVVPKPGIGLREAETKLDAAMAAFMEEGPNPEHLARVKKQIAAAQIYALDDQEGRARNYGISLTAGLTVEDVENWPAALAAVTAEDVMAAAREVFDPRRSVTGYLMSSEADREGTTE</sequence>
<proteinExistence type="inferred from homology"/>
<keyword evidence="6" id="KW-0862">Zinc</keyword>
<dbReference type="EMBL" id="CP046620">
    <property type="protein sequence ID" value="QHQ35952.1"/>
    <property type="molecule type" value="Genomic_DNA"/>
</dbReference>
<dbReference type="Pfam" id="PF00675">
    <property type="entry name" value="Peptidase_M16"/>
    <property type="match status" value="1"/>
</dbReference>
<evidence type="ECO:0000256" key="8">
    <source>
        <dbReference type="RuleBase" id="RU004447"/>
    </source>
</evidence>
<comment type="cofactor">
    <cofactor evidence="1">
        <name>Zn(2+)</name>
        <dbReference type="ChEBI" id="CHEBI:29105"/>
    </cofactor>
</comment>
<dbReference type="InterPro" id="IPR011249">
    <property type="entry name" value="Metalloenz_LuxS/M16"/>
</dbReference>
<evidence type="ECO:0000259" key="11">
    <source>
        <dbReference type="Pfam" id="PF05193"/>
    </source>
</evidence>
<evidence type="ECO:0000256" key="7">
    <source>
        <dbReference type="ARBA" id="ARBA00023049"/>
    </source>
</evidence>
<dbReference type="InterPro" id="IPR001431">
    <property type="entry name" value="Pept_M16_Zn_BS"/>
</dbReference>
<keyword evidence="4" id="KW-0479">Metal-binding</keyword>
<evidence type="ECO:0000256" key="6">
    <source>
        <dbReference type="ARBA" id="ARBA00022833"/>
    </source>
</evidence>
<reference evidence="12 13" key="1">
    <citation type="submission" date="2019-12" db="EMBL/GenBank/DDBJ databases">
        <title>Complete genome sequence of Algicella marina strain 9Alg 56(T) isolated from the red alga Tichocarpus crinitus.</title>
        <authorList>
            <person name="Kim S.-G."/>
            <person name="Nedashkovskaya O.I."/>
        </authorList>
    </citation>
    <scope>NUCLEOTIDE SEQUENCE [LARGE SCALE GENOMIC DNA]</scope>
    <source>
        <strain evidence="12 13">9Alg 56</strain>
    </source>
</reference>
<organism evidence="12 13">
    <name type="scientific">Algicella marina</name>
    <dbReference type="NCBI Taxonomy" id="2683284"/>
    <lineage>
        <taxon>Bacteria</taxon>
        <taxon>Pseudomonadati</taxon>
        <taxon>Pseudomonadota</taxon>
        <taxon>Alphaproteobacteria</taxon>
        <taxon>Rhodobacterales</taxon>
        <taxon>Paracoccaceae</taxon>
        <taxon>Algicella</taxon>
    </lineage>
</organism>
<dbReference type="GO" id="GO:0006508">
    <property type="term" value="P:proteolysis"/>
    <property type="evidence" value="ECO:0007669"/>
    <property type="project" value="UniProtKB-KW"/>
</dbReference>
<evidence type="ECO:0000256" key="5">
    <source>
        <dbReference type="ARBA" id="ARBA00022801"/>
    </source>
</evidence>
<dbReference type="InterPro" id="IPR007863">
    <property type="entry name" value="Peptidase_M16_C"/>
</dbReference>
<evidence type="ECO:0000256" key="1">
    <source>
        <dbReference type="ARBA" id="ARBA00001947"/>
    </source>
</evidence>
<feature type="domain" description="Peptidase M16 N-terminal" evidence="10">
    <location>
        <begin position="40"/>
        <end position="181"/>
    </location>
</feature>
<keyword evidence="3" id="KW-0645">Protease</keyword>
<dbReference type="InterPro" id="IPR050626">
    <property type="entry name" value="Peptidase_M16"/>
</dbReference>
<protein>
    <submittedName>
        <fullName evidence="12">Insulinase family protein</fullName>
    </submittedName>
</protein>
<dbReference type="PANTHER" id="PTHR43690">
    <property type="entry name" value="NARDILYSIN"/>
    <property type="match status" value="1"/>
</dbReference>
<evidence type="ECO:0000256" key="9">
    <source>
        <dbReference type="SAM" id="SignalP"/>
    </source>
</evidence>
<gene>
    <name evidence="12" type="ORF">GO499_12615</name>
</gene>
<dbReference type="InterPro" id="IPR011765">
    <property type="entry name" value="Pept_M16_N"/>
</dbReference>
<dbReference type="Pfam" id="PF05193">
    <property type="entry name" value="Peptidase_M16_C"/>
    <property type="match status" value="1"/>
</dbReference>
<evidence type="ECO:0000256" key="2">
    <source>
        <dbReference type="ARBA" id="ARBA00007261"/>
    </source>
</evidence>
<feature type="signal peptide" evidence="9">
    <location>
        <begin position="1"/>
        <end position="19"/>
    </location>
</feature>
<dbReference type="PROSITE" id="PS00143">
    <property type="entry name" value="INSULINASE"/>
    <property type="match status" value="1"/>
</dbReference>
<keyword evidence="9" id="KW-0732">Signal</keyword>
<evidence type="ECO:0000313" key="13">
    <source>
        <dbReference type="Proteomes" id="UP000464495"/>
    </source>
</evidence>
<dbReference type="AlphaFoldDB" id="A0A6P1T5W6"/>
<dbReference type="KEGG" id="amaq:GO499_12615"/>
<dbReference type="GO" id="GO:0046872">
    <property type="term" value="F:metal ion binding"/>
    <property type="evidence" value="ECO:0007669"/>
    <property type="project" value="UniProtKB-KW"/>
</dbReference>
<evidence type="ECO:0000259" key="10">
    <source>
        <dbReference type="Pfam" id="PF00675"/>
    </source>
</evidence>
<comment type="similarity">
    <text evidence="2 8">Belongs to the peptidase M16 family.</text>
</comment>
<evidence type="ECO:0000256" key="4">
    <source>
        <dbReference type="ARBA" id="ARBA00022723"/>
    </source>
</evidence>
<evidence type="ECO:0000313" key="12">
    <source>
        <dbReference type="EMBL" id="QHQ35952.1"/>
    </source>
</evidence>
<accession>A0A6P1T5W6</accession>
<feature type="domain" description="Peptidase M16 C-terminal" evidence="11">
    <location>
        <begin position="190"/>
        <end position="372"/>
    </location>
</feature>